<comment type="caution">
    <text evidence="2">The sequence shown here is derived from an EMBL/GenBank/DDBJ whole genome shotgun (WGS) entry which is preliminary data.</text>
</comment>
<evidence type="ECO:0000313" key="3">
    <source>
        <dbReference type="Proteomes" id="UP001201812"/>
    </source>
</evidence>
<accession>A0AAD4MG88</accession>
<name>A0AAD4MG88_9BILA</name>
<dbReference type="Proteomes" id="UP001201812">
    <property type="component" value="Unassembled WGS sequence"/>
</dbReference>
<organism evidence="2 3">
    <name type="scientific">Ditylenchus destructor</name>
    <dbReference type="NCBI Taxonomy" id="166010"/>
    <lineage>
        <taxon>Eukaryota</taxon>
        <taxon>Metazoa</taxon>
        <taxon>Ecdysozoa</taxon>
        <taxon>Nematoda</taxon>
        <taxon>Chromadorea</taxon>
        <taxon>Rhabditida</taxon>
        <taxon>Tylenchina</taxon>
        <taxon>Tylenchomorpha</taxon>
        <taxon>Sphaerularioidea</taxon>
        <taxon>Anguinidae</taxon>
        <taxon>Anguininae</taxon>
        <taxon>Ditylenchus</taxon>
    </lineage>
</organism>
<feature type="region of interest" description="Disordered" evidence="1">
    <location>
        <begin position="1"/>
        <end position="59"/>
    </location>
</feature>
<dbReference type="EMBL" id="JAKKPZ010000729">
    <property type="protein sequence ID" value="KAI1692683.1"/>
    <property type="molecule type" value="Genomic_DNA"/>
</dbReference>
<gene>
    <name evidence="2" type="ORF">DdX_21121</name>
</gene>
<protein>
    <submittedName>
        <fullName evidence="2">Uncharacterized protein</fullName>
    </submittedName>
</protein>
<proteinExistence type="predicted"/>
<reference evidence="2" key="1">
    <citation type="submission" date="2022-01" db="EMBL/GenBank/DDBJ databases">
        <title>Genome Sequence Resource for Two Populations of Ditylenchus destructor, the Migratory Endoparasitic Phytonematode.</title>
        <authorList>
            <person name="Zhang H."/>
            <person name="Lin R."/>
            <person name="Xie B."/>
        </authorList>
    </citation>
    <scope>NUCLEOTIDE SEQUENCE</scope>
    <source>
        <strain evidence="2">BazhouSP</strain>
    </source>
</reference>
<evidence type="ECO:0000313" key="2">
    <source>
        <dbReference type="EMBL" id="KAI1692683.1"/>
    </source>
</evidence>
<feature type="compositionally biased region" description="Low complexity" evidence="1">
    <location>
        <begin position="34"/>
        <end position="44"/>
    </location>
</feature>
<keyword evidence="3" id="KW-1185">Reference proteome</keyword>
<dbReference type="AlphaFoldDB" id="A0AAD4MG88"/>
<sequence length="211" mass="22357">MASSSTHIRAAGRRSRVPARTVALRPCDERAARQPHAVRAAASSRWRDRDGSRGRPAAWRRPRRCARGFEPTCHGCARPRACGARTRRARSVHARSPGPLRSLVDPVGFVAQVNRVDHAAAAPHGLADVDDLLGGGVLCGRVEGAGVHAERGRRPSASASSCRMAARSCVVAGRCRSSIALTRRLAWPTRGITLTAAGACRSASIQPGKLA</sequence>
<evidence type="ECO:0000256" key="1">
    <source>
        <dbReference type="SAM" id="MobiDB-lite"/>
    </source>
</evidence>